<sequence>MEDTLQHRFESLGIIVIIPTYNNDKTLRRVLDGVLEYTKQVLVVNDGATDSTVDILNDYPQLEQIDFDRNRGKGCALRAGLSKARTLGYKYAISIDSDGQHYPSDLPIFVTEIEKATESVLLIGSRNMTQDSVPKKSSFGNKFSNFWFWFETGLKLDDTQSGYRAYPLLAIPKRYYTRKFEFEIEIIVRAAWNGVAVKNIPVRVLYDPLERVSHFRPFKDFTRISILNTVLVFLTFFYIIPRNFFRSFKKKSLNEFLKENVFGSEDSPEKMAASIGFGVFMGIAPVWGFQTALVITLSVFFRLNKVLAFAFSNISLPPFIPLIIYASLVVGGVILPSSSPKGLFELETINFGTIQQHLVQYLVGSLVLSTVIGLLVGFGSYVLIRTRQNKSVSAE</sequence>
<feature type="domain" description="DUF2062" evidence="3">
    <location>
        <begin position="261"/>
        <end position="391"/>
    </location>
</feature>
<evidence type="ECO:0000256" key="1">
    <source>
        <dbReference type="SAM" id="Phobius"/>
    </source>
</evidence>
<dbReference type="AlphaFoldDB" id="A0A1T5EPQ7"/>
<dbReference type="STRING" id="1513896.SAMN05660841_02707"/>
<dbReference type="OrthoDB" id="9810303at2"/>
<organism evidence="4 5">
    <name type="scientific">Sphingobacterium nematocida</name>
    <dbReference type="NCBI Taxonomy" id="1513896"/>
    <lineage>
        <taxon>Bacteria</taxon>
        <taxon>Pseudomonadati</taxon>
        <taxon>Bacteroidota</taxon>
        <taxon>Sphingobacteriia</taxon>
        <taxon>Sphingobacteriales</taxon>
        <taxon>Sphingobacteriaceae</taxon>
        <taxon>Sphingobacterium</taxon>
    </lineage>
</organism>
<evidence type="ECO:0000259" key="2">
    <source>
        <dbReference type="Pfam" id="PF00535"/>
    </source>
</evidence>
<dbReference type="Proteomes" id="UP000190150">
    <property type="component" value="Unassembled WGS sequence"/>
</dbReference>
<keyword evidence="1" id="KW-1133">Transmembrane helix</keyword>
<dbReference type="RefSeq" id="WP_079643640.1">
    <property type="nucleotide sequence ID" value="NZ_FUZF01000012.1"/>
</dbReference>
<keyword evidence="5" id="KW-1185">Reference proteome</keyword>
<reference evidence="5" key="1">
    <citation type="submission" date="2017-02" db="EMBL/GenBank/DDBJ databases">
        <authorList>
            <person name="Varghese N."/>
            <person name="Submissions S."/>
        </authorList>
    </citation>
    <scope>NUCLEOTIDE SEQUENCE [LARGE SCALE GENOMIC DNA]</scope>
    <source>
        <strain evidence="5">DSM 24091</strain>
    </source>
</reference>
<protein>
    <submittedName>
        <fullName evidence="4">Glycosyltransferase involved in cell wall bisynthesis</fullName>
    </submittedName>
</protein>
<gene>
    <name evidence="4" type="ORF">SAMN05660841_02707</name>
</gene>
<dbReference type="GO" id="GO:0006487">
    <property type="term" value="P:protein N-linked glycosylation"/>
    <property type="evidence" value="ECO:0007669"/>
    <property type="project" value="TreeGrafter"/>
</dbReference>
<keyword evidence="1" id="KW-0812">Transmembrane</keyword>
<dbReference type="GO" id="GO:0016740">
    <property type="term" value="F:transferase activity"/>
    <property type="evidence" value="ECO:0007669"/>
    <property type="project" value="UniProtKB-KW"/>
</dbReference>
<proteinExistence type="predicted"/>
<dbReference type="Pfam" id="PF09835">
    <property type="entry name" value="DUF2062"/>
    <property type="match status" value="1"/>
</dbReference>
<evidence type="ECO:0000259" key="3">
    <source>
        <dbReference type="Pfam" id="PF09835"/>
    </source>
</evidence>
<dbReference type="CDD" id="cd04179">
    <property type="entry name" value="DPM_DPG-synthase_like"/>
    <property type="match status" value="1"/>
</dbReference>
<evidence type="ECO:0000313" key="5">
    <source>
        <dbReference type="Proteomes" id="UP000190150"/>
    </source>
</evidence>
<dbReference type="SUPFAM" id="SSF53448">
    <property type="entry name" value="Nucleotide-diphospho-sugar transferases"/>
    <property type="match status" value="1"/>
</dbReference>
<dbReference type="PANTHER" id="PTHR10859">
    <property type="entry name" value="GLYCOSYL TRANSFERASE"/>
    <property type="match status" value="1"/>
</dbReference>
<feature type="transmembrane region" description="Helical" evidence="1">
    <location>
        <begin position="358"/>
        <end position="384"/>
    </location>
</feature>
<dbReference type="InterPro" id="IPR001173">
    <property type="entry name" value="Glyco_trans_2-like"/>
</dbReference>
<keyword evidence="4" id="KW-0808">Transferase</keyword>
<dbReference type="EMBL" id="FUZF01000012">
    <property type="protein sequence ID" value="SKB85953.1"/>
    <property type="molecule type" value="Genomic_DNA"/>
</dbReference>
<dbReference type="Pfam" id="PF00535">
    <property type="entry name" value="Glycos_transf_2"/>
    <property type="match status" value="1"/>
</dbReference>
<dbReference type="InterPro" id="IPR018639">
    <property type="entry name" value="DUF2062"/>
</dbReference>
<feature type="transmembrane region" description="Helical" evidence="1">
    <location>
        <begin position="275"/>
        <end position="303"/>
    </location>
</feature>
<name>A0A1T5EPQ7_9SPHI</name>
<feature type="transmembrane region" description="Helical" evidence="1">
    <location>
        <begin position="315"/>
        <end position="338"/>
    </location>
</feature>
<dbReference type="PANTHER" id="PTHR10859:SF91">
    <property type="entry name" value="DOLICHYL-PHOSPHATE BETA-GLUCOSYLTRANSFERASE"/>
    <property type="match status" value="1"/>
</dbReference>
<accession>A0A1T5EPQ7</accession>
<evidence type="ECO:0000313" key="4">
    <source>
        <dbReference type="EMBL" id="SKB85953.1"/>
    </source>
</evidence>
<keyword evidence="1" id="KW-0472">Membrane</keyword>
<feature type="domain" description="Glycosyltransferase 2-like" evidence="2">
    <location>
        <begin position="16"/>
        <end position="138"/>
    </location>
</feature>
<dbReference type="InterPro" id="IPR029044">
    <property type="entry name" value="Nucleotide-diphossugar_trans"/>
</dbReference>
<feature type="transmembrane region" description="Helical" evidence="1">
    <location>
        <begin position="221"/>
        <end position="240"/>
    </location>
</feature>
<dbReference type="Gene3D" id="3.90.550.10">
    <property type="entry name" value="Spore Coat Polysaccharide Biosynthesis Protein SpsA, Chain A"/>
    <property type="match status" value="1"/>
</dbReference>